<dbReference type="EMBL" id="JANFAV010000029">
    <property type="protein sequence ID" value="MCW6537701.1"/>
    <property type="molecule type" value="Genomic_DNA"/>
</dbReference>
<proteinExistence type="predicted"/>
<feature type="chain" id="PRO_5041263755" evidence="1">
    <location>
        <begin position="23"/>
        <end position="133"/>
    </location>
</feature>
<evidence type="ECO:0000259" key="2">
    <source>
        <dbReference type="Pfam" id="PF09917"/>
    </source>
</evidence>
<dbReference type="AlphaFoldDB" id="A0AA41ZJ90"/>
<dbReference type="Gene3D" id="2.40.128.520">
    <property type="match status" value="1"/>
</dbReference>
<feature type="signal peptide" evidence="1">
    <location>
        <begin position="1"/>
        <end position="22"/>
    </location>
</feature>
<feature type="domain" description="DUF2147" evidence="2">
    <location>
        <begin position="27"/>
        <end position="131"/>
    </location>
</feature>
<dbReference type="Pfam" id="PF09917">
    <property type="entry name" value="DUF2147"/>
    <property type="match status" value="1"/>
</dbReference>
<dbReference type="Proteomes" id="UP001165565">
    <property type="component" value="Unassembled WGS sequence"/>
</dbReference>
<evidence type="ECO:0000256" key="1">
    <source>
        <dbReference type="SAM" id="SignalP"/>
    </source>
</evidence>
<dbReference type="PANTHER" id="PTHR36919:SF2">
    <property type="entry name" value="BLL6627 PROTEIN"/>
    <property type="match status" value="1"/>
</dbReference>
<organism evidence="3 4">
    <name type="scientific">Sphingomonas lycopersici</name>
    <dbReference type="NCBI Taxonomy" id="2951807"/>
    <lineage>
        <taxon>Bacteria</taxon>
        <taxon>Pseudomonadati</taxon>
        <taxon>Pseudomonadota</taxon>
        <taxon>Alphaproteobacteria</taxon>
        <taxon>Sphingomonadales</taxon>
        <taxon>Sphingomonadaceae</taxon>
        <taxon>Sphingomonas</taxon>
    </lineage>
</organism>
<gene>
    <name evidence="3" type="ORF">NEE01_23245</name>
</gene>
<protein>
    <submittedName>
        <fullName evidence="3">DUF2147 domain-containing protein</fullName>
    </submittedName>
</protein>
<keyword evidence="4" id="KW-1185">Reference proteome</keyword>
<comment type="caution">
    <text evidence="3">The sequence shown here is derived from an EMBL/GenBank/DDBJ whole genome shotgun (WGS) entry which is preliminary data.</text>
</comment>
<sequence>MSRMRHLAAIAVCALTATPAAAASPFGVWSNPRGSLMIRTTACNGGLCGAIVWANGAARADAREAGVAHLIGTQLLRNYRADASGTWSGRFYVPDMGRSFPSHLKLVAPDRLKISGCLIRHYFCRSQEWHRLQ</sequence>
<dbReference type="InterPro" id="IPR019223">
    <property type="entry name" value="DUF2147"/>
</dbReference>
<evidence type="ECO:0000313" key="4">
    <source>
        <dbReference type="Proteomes" id="UP001165565"/>
    </source>
</evidence>
<accession>A0AA41ZJ90</accession>
<name>A0AA41ZJ90_9SPHN</name>
<dbReference type="PANTHER" id="PTHR36919">
    <property type="entry name" value="BLR1215 PROTEIN"/>
    <property type="match status" value="1"/>
</dbReference>
<reference evidence="3" key="1">
    <citation type="submission" date="2022-06" db="EMBL/GenBank/DDBJ databases">
        <title>Sphingomonas sp. nov. isolated from rhizosphere soil of tomato.</title>
        <authorList>
            <person name="Dong H."/>
            <person name="Gao R."/>
        </authorList>
    </citation>
    <scope>NUCLEOTIDE SEQUENCE</scope>
    <source>
        <strain evidence="3">MMSM24</strain>
    </source>
</reference>
<evidence type="ECO:0000313" key="3">
    <source>
        <dbReference type="EMBL" id="MCW6537701.1"/>
    </source>
</evidence>
<dbReference type="RefSeq" id="WP_265271877.1">
    <property type="nucleotide sequence ID" value="NZ_JANFAV010000029.1"/>
</dbReference>
<keyword evidence="1" id="KW-0732">Signal</keyword>